<evidence type="ECO:0000313" key="2">
    <source>
        <dbReference type="EMBL" id="MCY1004748.1"/>
    </source>
</evidence>
<keyword evidence="3" id="KW-1185">Reference proteome</keyword>
<reference evidence="2" key="1">
    <citation type="submission" date="2022-11" db="EMBL/GenBank/DDBJ databases">
        <title>Minimal conservation of predation-associated metabolite biosynthetic gene clusters underscores biosynthetic potential of Myxococcota including descriptions for ten novel species: Archangium lansinium sp. nov., Myxococcus landrumus sp. nov., Nannocystis bai.</title>
        <authorList>
            <person name="Ahearne A."/>
            <person name="Stevens C."/>
            <person name="Phillips K."/>
        </authorList>
    </citation>
    <scope>NUCLEOTIDE SEQUENCE</scope>
    <source>
        <strain evidence="2">Na p29</strain>
    </source>
</reference>
<gene>
    <name evidence="2" type="ORF">OV079_04005</name>
</gene>
<accession>A0A9X3EII6</accession>
<dbReference type="Proteomes" id="UP001150924">
    <property type="component" value="Unassembled WGS sequence"/>
</dbReference>
<feature type="compositionally biased region" description="Low complexity" evidence="1">
    <location>
        <begin position="174"/>
        <end position="183"/>
    </location>
</feature>
<name>A0A9X3EII6_9BACT</name>
<organism evidence="2 3">
    <name type="scientific">Nannocystis pusilla</name>
    <dbReference type="NCBI Taxonomy" id="889268"/>
    <lineage>
        <taxon>Bacteria</taxon>
        <taxon>Pseudomonadati</taxon>
        <taxon>Myxococcota</taxon>
        <taxon>Polyangia</taxon>
        <taxon>Nannocystales</taxon>
        <taxon>Nannocystaceae</taxon>
        <taxon>Nannocystis</taxon>
    </lineage>
</organism>
<dbReference type="RefSeq" id="WP_267766333.1">
    <property type="nucleotide sequence ID" value="NZ_JAPNKE010000002.1"/>
</dbReference>
<feature type="region of interest" description="Disordered" evidence="1">
    <location>
        <begin position="119"/>
        <end position="210"/>
    </location>
</feature>
<dbReference type="AlphaFoldDB" id="A0A9X3EII6"/>
<sequence>MGVAQQAEDRAGPEITAGALAVARPRLLADRQQQAGATGDPRPIVVRIGGEGVRNGSWIGAWRARVNRSSTAPALAGLSADGGALPRLRSYAAWRKAGSPSTSALDCSDRCQATCPSRLVSRRSGAGGAAPSASSGPRRATRPRAWCRPQTTRTAASGRFWRSARAATEPAMKSSRGSSAAARGLHEAAARAARSQAAAPTDSALATSGK</sequence>
<evidence type="ECO:0000313" key="3">
    <source>
        <dbReference type="Proteomes" id="UP001150924"/>
    </source>
</evidence>
<dbReference type="EMBL" id="JAPNKE010000002">
    <property type="protein sequence ID" value="MCY1004748.1"/>
    <property type="molecule type" value="Genomic_DNA"/>
</dbReference>
<feature type="compositionally biased region" description="Low complexity" evidence="1">
    <location>
        <begin position="129"/>
        <end position="138"/>
    </location>
</feature>
<feature type="compositionally biased region" description="Low complexity" evidence="1">
    <location>
        <begin position="190"/>
        <end position="204"/>
    </location>
</feature>
<protein>
    <submittedName>
        <fullName evidence="2">Uncharacterized protein</fullName>
    </submittedName>
</protein>
<proteinExistence type="predicted"/>
<evidence type="ECO:0000256" key="1">
    <source>
        <dbReference type="SAM" id="MobiDB-lite"/>
    </source>
</evidence>
<comment type="caution">
    <text evidence="2">The sequence shown here is derived from an EMBL/GenBank/DDBJ whole genome shotgun (WGS) entry which is preliminary data.</text>
</comment>